<proteinExistence type="predicted"/>
<dbReference type="InterPro" id="IPR003130">
    <property type="entry name" value="GED"/>
</dbReference>
<dbReference type="Gene3D" id="1.20.120.1240">
    <property type="entry name" value="Dynamin, middle domain"/>
    <property type="match status" value="1"/>
</dbReference>
<dbReference type="Proteomes" id="UP000324705">
    <property type="component" value="Chromosome 2B"/>
</dbReference>
<organism evidence="2 3">
    <name type="scientific">Triticum turgidum subsp. durum</name>
    <name type="common">Durum wheat</name>
    <name type="synonym">Triticum durum</name>
    <dbReference type="NCBI Taxonomy" id="4567"/>
    <lineage>
        <taxon>Eukaryota</taxon>
        <taxon>Viridiplantae</taxon>
        <taxon>Streptophyta</taxon>
        <taxon>Embryophyta</taxon>
        <taxon>Tracheophyta</taxon>
        <taxon>Spermatophyta</taxon>
        <taxon>Magnoliopsida</taxon>
        <taxon>Liliopsida</taxon>
        <taxon>Poales</taxon>
        <taxon>Poaceae</taxon>
        <taxon>BOP clade</taxon>
        <taxon>Pooideae</taxon>
        <taxon>Triticodae</taxon>
        <taxon>Triticeae</taxon>
        <taxon>Triticinae</taxon>
        <taxon>Triticum</taxon>
    </lineage>
</organism>
<dbReference type="AlphaFoldDB" id="A0A9R1PPA3"/>
<keyword evidence="3" id="KW-1185">Reference proteome</keyword>
<evidence type="ECO:0000313" key="2">
    <source>
        <dbReference type="EMBL" id="VAH47185.1"/>
    </source>
</evidence>
<sequence length="211" mass="23771">MFLGYDLKSGTIFLGYGLKSGTINVGTSVAGGGQNGHSLVSGSLSSMSDPRGYSLNSLYSMIRLREPPSTLKPSENKTDRDRTEIAIVKLLVKSYYDIVRKSIEDAVPKAIMHFLVNHTKRELHNVLIRKLYRESLLDDMLRETDEVLIRRQRIQETLQVLEQAHRTLEEFPLEAEKLERGYSISEYGTGLPKIPGLSNRNPRGSSLNLYS</sequence>
<protein>
    <recommendedName>
        <fullName evidence="1">GED domain-containing protein</fullName>
    </recommendedName>
</protein>
<dbReference type="InterPro" id="IPR020850">
    <property type="entry name" value="GED_dom"/>
</dbReference>
<dbReference type="SMART" id="SM00302">
    <property type="entry name" value="GED"/>
    <property type="match status" value="1"/>
</dbReference>
<dbReference type="GO" id="GO:0003924">
    <property type="term" value="F:GTPase activity"/>
    <property type="evidence" value="ECO:0007669"/>
    <property type="project" value="InterPro"/>
</dbReference>
<evidence type="ECO:0000259" key="1">
    <source>
        <dbReference type="PROSITE" id="PS51388"/>
    </source>
</evidence>
<dbReference type="GO" id="GO:0005525">
    <property type="term" value="F:GTP binding"/>
    <property type="evidence" value="ECO:0007669"/>
    <property type="project" value="InterPro"/>
</dbReference>
<dbReference type="GO" id="GO:0008017">
    <property type="term" value="F:microtubule binding"/>
    <property type="evidence" value="ECO:0007669"/>
    <property type="project" value="TreeGrafter"/>
</dbReference>
<feature type="domain" description="GED" evidence="1">
    <location>
        <begin position="85"/>
        <end position="176"/>
    </location>
</feature>
<dbReference type="InterPro" id="IPR022812">
    <property type="entry name" value="Dynamin"/>
</dbReference>
<dbReference type="GO" id="GO:0005874">
    <property type="term" value="C:microtubule"/>
    <property type="evidence" value="ECO:0007669"/>
    <property type="project" value="TreeGrafter"/>
</dbReference>
<evidence type="ECO:0000313" key="3">
    <source>
        <dbReference type="Proteomes" id="UP000324705"/>
    </source>
</evidence>
<gene>
    <name evidence="2" type="ORF">TRITD_2Bv1G139540</name>
</gene>
<dbReference type="Pfam" id="PF02212">
    <property type="entry name" value="GED"/>
    <property type="match status" value="1"/>
</dbReference>
<dbReference type="GO" id="GO:0005737">
    <property type="term" value="C:cytoplasm"/>
    <property type="evidence" value="ECO:0007669"/>
    <property type="project" value="TreeGrafter"/>
</dbReference>
<dbReference type="GO" id="GO:0016020">
    <property type="term" value="C:membrane"/>
    <property type="evidence" value="ECO:0007669"/>
    <property type="project" value="TreeGrafter"/>
</dbReference>
<reference evidence="2 3" key="1">
    <citation type="submission" date="2017-09" db="EMBL/GenBank/DDBJ databases">
        <authorList>
            <consortium name="International Durum Wheat Genome Sequencing Consortium (IDWGSC)"/>
            <person name="Milanesi L."/>
        </authorList>
    </citation>
    <scope>NUCLEOTIDE SEQUENCE [LARGE SCALE GENOMIC DNA]</scope>
    <source>
        <strain evidence="3">cv. Svevo</strain>
    </source>
</reference>
<dbReference type="PROSITE" id="PS51388">
    <property type="entry name" value="GED"/>
    <property type="match status" value="1"/>
</dbReference>
<dbReference type="EMBL" id="LT934114">
    <property type="protein sequence ID" value="VAH47185.1"/>
    <property type="molecule type" value="Genomic_DNA"/>
</dbReference>
<dbReference type="PANTHER" id="PTHR11566:SF160">
    <property type="entry name" value="OS04G0381000 PROTEIN"/>
    <property type="match status" value="1"/>
</dbReference>
<name>A0A9R1PPA3_TRITD</name>
<accession>A0A9R1PPA3</accession>
<dbReference type="Gramene" id="TRITD2Bv1G139540.1">
    <property type="protein sequence ID" value="TRITD2Bv1G139540.1"/>
    <property type="gene ID" value="TRITD2Bv1G139540"/>
</dbReference>
<dbReference type="PANTHER" id="PTHR11566">
    <property type="entry name" value="DYNAMIN"/>
    <property type="match status" value="1"/>
</dbReference>